<name>A0A1H9UQY2_9MICO</name>
<keyword evidence="2" id="KW-1185">Reference proteome</keyword>
<accession>A0A1H9UQY2</accession>
<dbReference type="RefSeq" id="WP_091757828.1">
    <property type="nucleotide sequence ID" value="NZ_FOHB01000003.1"/>
</dbReference>
<dbReference type="EMBL" id="FOHB01000003">
    <property type="protein sequence ID" value="SES11895.1"/>
    <property type="molecule type" value="Genomic_DNA"/>
</dbReference>
<sequence length="142" mass="14965">MDVTSFHKLRTAVQDNAVPAGSLEVLELESGLRGELEESGYFDQVEVGSTSDPDQLVIALCRCAPEVPSWEAAYRLEHVWDVLRAGSAWEAHAGIVTDELADFEGAMTSPDGGSFLTVHVVALRHAEAAAAPSGDSGAALAD</sequence>
<evidence type="ECO:0000313" key="1">
    <source>
        <dbReference type="EMBL" id="SES11895.1"/>
    </source>
</evidence>
<evidence type="ECO:0000313" key="2">
    <source>
        <dbReference type="Proteomes" id="UP000199019"/>
    </source>
</evidence>
<dbReference type="OrthoDB" id="4868827at2"/>
<proteinExistence type="predicted"/>
<dbReference type="AlphaFoldDB" id="A0A1H9UQY2"/>
<organism evidence="1 2">
    <name type="scientific">Pedococcus cremeus</name>
    <dbReference type="NCBI Taxonomy" id="587636"/>
    <lineage>
        <taxon>Bacteria</taxon>
        <taxon>Bacillati</taxon>
        <taxon>Actinomycetota</taxon>
        <taxon>Actinomycetes</taxon>
        <taxon>Micrococcales</taxon>
        <taxon>Intrasporangiaceae</taxon>
        <taxon>Pedococcus</taxon>
    </lineage>
</organism>
<dbReference type="Proteomes" id="UP000199019">
    <property type="component" value="Unassembled WGS sequence"/>
</dbReference>
<protein>
    <submittedName>
        <fullName evidence="1">Uncharacterized protein</fullName>
    </submittedName>
</protein>
<gene>
    <name evidence="1" type="ORF">SAMN05216199_2066</name>
</gene>
<reference evidence="2" key="1">
    <citation type="submission" date="2016-10" db="EMBL/GenBank/DDBJ databases">
        <authorList>
            <person name="Varghese N."/>
            <person name="Submissions S."/>
        </authorList>
    </citation>
    <scope>NUCLEOTIDE SEQUENCE [LARGE SCALE GENOMIC DNA]</scope>
    <source>
        <strain evidence="2">CGMCC 1.6963</strain>
    </source>
</reference>